<dbReference type="SUPFAM" id="SSF103473">
    <property type="entry name" value="MFS general substrate transporter"/>
    <property type="match status" value="1"/>
</dbReference>
<feature type="transmembrane region" description="Helical" evidence="6">
    <location>
        <begin position="336"/>
        <end position="362"/>
    </location>
</feature>
<feature type="transmembrane region" description="Helical" evidence="6">
    <location>
        <begin position="276"/>
        <end position="294"/>
    </location>
</feature>
<evidence type="ECO:0000256" key="3">
    <source>
        <dbReference type="ARBA" id="ARBA00022692"/>
    </source>
</evidence>
<comment type="subcellular location">
    <subcellularLocation>
        <location evidence="1">Cell membrane</location>
        <topology evidence="1">Multi-pass membrane protein</topology>
    </subcellularLocation>
</comment>
<keyword evidence="3 6" id="KW-0812">Transmembrane</keyword>
<dbReference type="InterPro" id="IPR050189">
    <property type="entry name" value="MFS_Efflux_Transporters"/>
</dbReference>
<feature type="domain" description="Major facilitator superfamily (MFS) profile" evidence="7">
    <location>
        <begin position="6"/>
        <end position="389"/>
    </location>
</feature>
<dbReference type="InterPro" id="IPR020846">
    <property type="entry name" value="MFS_dom"/>
</dbReference>
<dbReference type="CDD" id="cd17320">
    <property type="entry name" value="MFS_MdfA_MDR_like"/>
    <property type="match status" value="1"/>
</dbReference>
<evidence type="ECO:0000256" key="1">
    <source>
        <dbReference type="ARBA" id="ARBA00004651"/>
    </source>
</evidence>
<feature type="transmembrane region" description="Helical" evidence="6">
    <location>
        <begin position="159"/>
        <end position="181"/>
    </location>
</feature>
<keyword evidence="5 6" id="KW-0472">Membrane</keyword>
<dbReference type="PROSITE" id="PS00216">
    <property type="entry name" value="SUGAR_TRANSPORT_1"/>
    <property type="match status" value="1"/>
</dbReference>
<feature type="transmembrane region" description="Helical" evidence="6">
    <location>
        <begin position="131"/>
        <end position="153"/>
    </location>
</feature>
<sequence length="397" mass="42885">MGRVEFIALMAMMFATIAFSIDAMLPALPDIARELTPEEPTRAPLIMTAFVLGMGLGTFFAGPLSDALGRRSVMLCGATLYIAASAVAWASSSFEVVLAARIVQGIGAAGPRVVSIAVIRDLYAGREMAKIVSIVMMIFTLVPGFAPTLGYLIMLEYGWRGIFAAFIVFSVITVLWLGLRLPETLAPENRRPLRPRLMISAVGEMFAHPIVRLSIIVQTLCMSILFTVLMMIQPVYEHIYDKQDTFHFWFGGIALVSAIASFLNAMLVVRLGMRRLITMALAVQIVLSLTVILHEGAQGMTAFAIFALWQAYVFFQAGLTIGNLNAIAMEPMGHIAGMAASVIGAVSTVLAAAIASPIGLLFDGTIRPLVGAVFVLAFLAFIVMRYMGRVEARLPAE</sequence>
<evidence type="ECO:0000313" key="8">
    <source>
        <dbReference type="EMBL" id="MCV3270910.1"/>
    </source>
</evidence>
<dbReference type="PANTHER" id="PTHR43124:SF3">
    <property type="entry name" value="CHLORAMPHENICOL EFFLUX PUMP RV0191"/>
    <property type="match status" value="1"/>
</dbReference>
<feature type="transmembrane region" description="Helical" evidence="6">
    <location>
        <begin position="215"/>
        <end position="236"/>
    </location>
</feature>
<dbReference type="Gene3D" id="1.20.1720.10">
    <property type="entry name" value="Multidrug resistance protein D"/>
    <property type="match status" value="1"/>
</dbReference>
<evidence type="ECO:0000256" key="4">
    <source>
        <dbReference type="ARBA" id="ARBA00022989"/>
    </source>
</evidence>
<organism evidence="8 9">
    <name type="scientific">Roseobacter sinensis</name>
    <dbReference type="NCBI Taxonomy" id="2931391"/>
    <lineage>
        <taxon>Bacteria</taxon>
        <taxon>Pseudomonadati</taxon>
        <taxon>Pseudomonadota</taxon>
        <taxon>Alphaproteobacteria</taxon>
        <taxon>Rhodobacterales</taxon>
        <taxon>Roseobacteraceae</taxon>
        <taxon>Roseobacter</taxon>
    </lineage>
</organism>
<dbReference type="InterPro" id="IPR005829">
    <property type="entry name" value="Sugar_transporter_CS"/>
</dbReference>
<dbReference type="PROSITE" id="PS50850">
    <property type="entry name" value="MFS"/>
    <property type="match status" value="1"/>
</dbReference>
<evidence type="ECO:0000256" key="2">
    <source>
        <dbReference type="ARBA" id="ARBA00022475"/>
    </source>
</evidence>
<keyword evidence="4 6" id="KW-1133">Transmembrane helix</keyword>
<evidence type="ECO:0000259" key="7">
    <source>
        <dbReference type="PROSITE" id="PS50850"/>
    </source>
</evidence>
<feature type="transmembrane region" description="Helical" evidence="6">
    <location>
        <begin position="248"/>
        <end position="269"/>
    </location>
</feature>
<evidence type="ECO:0000313" key="9">
    <source>
        <dbReference type="Proteomes" id="UP001208690"/>
    </source>
</evidence>
<feature type="transmembrane region" description="Helical" evidence="6">
    <location>
        <begin position="98"/>
        <end position="119"/>
    </location>
</feature>
<dbReference type="InterPro" id="IPR011701">
    <property type="entry name" value="MFS"/>
</dbReference>
<feature type="transmembrane region" description="Helical" evidence="6">
    <location>
        <begin position="73"/>
        <end position="92"/>
    </location>
</feature>
<dbReference type="Proteomes" id="UP001208690">
    <property type="component" value="Unassembled WGS sequence"/>
</dbReference>
<feature type="transmembrane region" description="Helical" evidence="6">
    <location>
        <begin position="368"/>
        <end position="387"/>
    </location>
</feature>
<keyword evidence="9" id="KW-1185">Reference proteome</keyword>
<dbReference type="InterPro" id="IPR036259">
    <property type="entry name" value="MFS_trans_sf"/>
</dbReference>
<feature type="transmembrane region" description="Helical" evidence="6">
    <location>
        <begin position="7"/>
        <end position="28"/>
    </location>
</feature>
<protein>
    <submittedName>
        <fullName evidence="8">Multidrug effflux MFS transporter</fullName>
    </submittedName>
</protein>
<gene>
    <name evidence="8" type="ORF">MUB52_05670</name>
</gene>
<proteinExistence type="predicted"/>
<evidence type="ECO:0000256" key="6">
    <source>
        <dbReference type="SAM" id="Phobius"/>
    </source>
</evidence>
<feature type="transmembrane region" description="Helical" evidence="6">
    <location>
        <begin position="43"/>
        <end position="61"/>
    </location>
</feature>
<dbReference type="PANTHER" id="PTHR43124">
    <property type="entry name" value="PURINE EFFLUX PUMP PBUE"/>
    <property type="match status" value="1"/>
</dbReference>
<reference evidence="8 9" key="1">
    <citation type="submission" date="2022-04" db="EMBL/GenBank/DDBJ databases">
        <title>Roseobacter sp. WL0113 is a bacterium isolated from neritic sediment.</title>
        <authorList>
            <person name="Wang L."/>
            <person name="He W."/>
            <person name="Zhang D.-F."/>
        </authorList>
    </citation>
    <scope>NUCLEOTIDE SEQUENCE [LARGE SCALE GENOMIC DNA]</scope>
    <source>
        <strain evidence="8 9">WL0113</strain>
    </source>
</reference>
<feature type="transmembrane region" description="Helical" evidence="6">
    <location>
        <begin position="300"/>
        <end position="324"/>
    </location>
</feature>
<name>A0ABT3BBH6_9RHOB</name>
<keyword evidence="2" id="KW-1003">Cell membrane</keyword>
<evidence type="ECO:0000256" key="5">
    <source>
        <dbReference type="ARBA" id="ARBA00023136"/>
    </source>
</evidence>
<accession>A0ABT3BBH6</accession>
<dbReference type="Pfam" id="PF07690">
    <property type="entry name" value="MFS_1"/>
    <property type="match status" value="1"/>
</dbReference>
<comment type="caution">
    <text evidence="8">The sequence shown here is derived from an EMBL/GenBank/DDBJ whole genome shotgun (WGS) entry which is preliminary data.</text>
</comment>
<dbReference type="EMBL" id="JALIEB010000003">
    <property type="protein sequence ID" value="MCV3270910.1"/>
    <property type="molecule type" value="Genomic_DNA"/>
</dbReference>